<evidence type="ECO:0000313" key="2">
    <source>
        <dbReference type="Proteomes" id="UP000032582"/>
    </source>
</evidence>
<dbReference type="Proteomes" id="UP000032582">
    <property type="component" value="Unassembled WGS sequence"/>
</dbReference>
<accession>A0A0D8L654</accession>
<sequence length="230" mass="25858">MSTPENRDFSQYTSNDAKTSLCRLLQANISPEAYQTEMKNLGLLLGESLSHKLSHSGTCLLVSTAEDADYLSLGVIERLQQYHNIKIAVFWNNHYSPVGDISIAPIVHRYLDADYEKSTQLIIIKSIISGSCVVRTNILEVIEKIKAKSIYIVSPVMHEHAEEKLKNEFPVKISKKFQFIYFATDKERDNTTGEVIPGIGGVIYKKLGLTDQPSQTGFIPLLVKQRANLR</sequence>
<proteinExistence type="predicted"/>
<dbReference type="EMBL" id="JZSH01000161">
    <property type="protein sequence ID" value="KJF77322.1"/>
    <property type="molecule type" value="Genomic_DNA"/>
</dbReference>
<comment type="caution">
    <text evidence="1">The sequence shown here is derived from an EMBL/GenBank/DDBJ whole genome shotgun (WGS) entry which is preliminary data.</text>
</comment>
<protein>
    <submittedName>
        <fullName evidence="1">Uncharacterized protein</fullName>
    </submittedName>
</protein>
<reference evidence="1 2" key="1">
    <citation type="submission" date="2015-02" db="EMBL/GenBank/DDBJ databases">
        <title>Whole genome shotgun sequencing of cultured foodborne pathogen.</title>
        <authorList>
            <person name="Timme R."/>
            <person name="Allard M.W."/>
            <person name="Strain E."/>
            <person name="Evans P.S."/>
            <person name="Brown E."/>
        </authorList>
    </citation>
    <scope>NUCLEOTIDE SEQUENCE [LARGE SCALE GENOMIC DNA]</scope>
    <source>
        <strain evidence="1 2">GCSL-TSO-24</strain>
    </source>
</reference>
<dbReference type="AlphaFoldDB" id="A0A0D8L654"/>
<evidence type="ECO:0000313" key="1">
    <source>
        <dbReference type="EMBL" id="KJF77322.1"/>
    </source>
</evidence>
<organism evidence="1 2">
    <name type="scientific">Morganella morganii</name>
    <name type="common">Proteus morganii</name>
    <dbReference type="NCBI Taxonomy" id="582"/>
    <lineage>
        <taxon>Bacteria</taxon>
        <taxon>Pseudomonadati</taxon>
        <taxon>Pseudomonadota</taxon>
        <taxon>Gammaproteobacteria</taxon>
        <taxon>Enterobacterales</taxon>
        <taxon>Morganellaceae</taxon>
        <taxon>Morganella</taxon>
    </lineage>
</organism>
<dbReference type="PATRIC" id="fig|582.24.peg.4239"/>
<name>A0A0D8L654_MORMO</name>
<gene>
    <name evidence="1" type="ORF">UA45_13380</name>
</gene>